<dbReference type="RefSeq" id="WP_087458377.1">
    <property type="nucleotide sequence ID" value="NZ_CP021434.1"/>
</dbReference>
<keyword evidence="4" id="KW-1185">Reference proteome</keyword>
<evidence type="ECO:0000259" key="2">
    <source>
        <dbReference type="SMART" id="SM00646"/>
    </source>
</evidence>
<dbReference type="AlphaFoldDB" id="A0A1Y0IR85"/>
<feature type="domain" description="MurNAc-LAA" evidence="2">
    <location>
        <begin position="112"/>
        <end position="222"/>
    </location>
</feature>
<dbReference type="Proteomes" id="UP000195437">
    <property type="component" value="Chromosome"/>
</dbReference>
<dbReference type="CDD" id="cd02696">
    <property type="entry name" value="MurNAc-LAA"/>
    <property type="match status" value="1"/>
</dbReference>
<organism evidence="3 4">
    <name type="scientific">Tumebacillus avium</name>
    <dbReference type="NCBI Taxonomy" id="1903704"/>
    <lineage>
        <taxon>Bacteria</taxon>
        <taxon>Bacillati</taxon>
        <taxon>Bacillota</taxon>
        <taxon>Bacilli</taxon>
        <taxon>Bacillales</taxon>
        <taxon>Alicyclobacillaceae</taxon>
        <taxon>Tumebacillus</taxon>
    </lineage>
</organism>
<dbReference type="OrthoDB" id="9806267at2"/>
<gene>
    <name evidence="3" type="ORF">CBW65_20170</name>
</gene>
<dbReference type="Gene3D" id="3.40.630.40">
    <property type="entry name" value="Zn-dependent exopeptidases"/>
    <property type="match status" value="1"/>
</dbReference>
<dbReference type="PANTHER" id="PTHR30404">
    <property type="entry name" value="N-ACETYLMURAMOYL-L-ALANINE AMIDASE"/>
    <property type="match status" value="1"/>
</dbReference>
<evidence type="ECO:0000313" key="3">
    <source>
        <dbReference type="EMBL" id="ARU63031.1"/>
    </source>
</evidence>
<name>A0A1Y0IR85_9BACL</name>
<sequence>MKRFWPYALPFFLIFLFAFLVSPLSPVKKTLTVPAKWPAYVMIDPGHGGYDPGVLADDLREADLALSIGKELQKALTNQKIAAAMTRTTDTDFAQRGMKGTTAKRADLERRINMAFEQGATMYISLHANVSALASRGGAEVFYSDDLPEAKKLAEIIQKKLHTLPGMTKREAKPAKYYLLRNQNIPTLIIECGYLNIPSDRSKLTSPPYQRQLAQVIAEGVQEYLNSK</sequence>
<dbReference type="SUPFAM" id="SSF53187">
    <property type="entry name" value="Zn-dependent exopeptidases"/>
    <property type="match status" value="1"/>
</dbReference>
<dbReference type="Pfam" id="PF01520">
    <property type="entry name" value="Amidase_3"/>
    <property type="match status" value="1"/>
</dbReference>
<dbReference type="GO" id="GO:0009253">
    <property type="term" value="P:peptidoglycan catabolic process"/>
    <property type="evidence" value="ECO:0007669"/>
    <property type="project" value="InterPro"/>
</dbReference>
<dbReference type="InterPro" id="IPR002508">
    <property type="entry name" value="MurNAc-LAA_cat"/>
</dbReference>
<evidence type="ECO:0000256" key="1">
    <source>
        <dbReference type="ARBA" id="ARBA00022801"/>
    </source>
</evidence>
<proteinExistence type="predicted"/>
<dbReference type="SMART" id="SM00646">
    <property type="entry name" value="Ami_3"/>
    <property type="match status" value="1"/>
</dbReference>
<dbReference type="PANTHER" id="PTHR30404:SF0">
    <property type="entry name" value="N-ACETYLMURAMOYL-L-ALANINE AMIDASE AMIC"/>
    <property type="match status" value="1"/>
</dbReference>
<keyword evidence="1" id="KW-0378">Hydrolase</keyword>
<evidence type="ECO:0000313" key="4">
    <source>
        <dbReference type="Proteomes" id="UP000195437"/>
    </source>
</evidence>
<dbReference type="InterPro" id="IPR050695">
    <property type="entry name" value="N-acetylmuramoyl_amidase_3"/>
</dbReference>
<accession>A0A1Y0IR85</accession>
<dbReference type="EMBL" id="CP021434">
    <property type="protein sequence ID" value="ARU63031.1"/>
    <property type="molecule type" value="Genomic_DNA"/>
</dbReference>
<protein>
    <recommendedName>
        <fullName evidence="2">MurNAc-LAA domain-containing protein</fullName>
    </recommendedName>
</protein>
<dbReference type="GO" id="GO:0008745">
    <property type="term" value="F:N-acetylmuramoyl-L-alanine amidase activity"/>
    <property type="evidence" value="ECO:0007669"/>
    <property type="project" value="InterPro"/>
</dbReference>
<dbReference type="GO" id="GO:0030288">
    <property type="term" value="C:outer membrane-bounded periplasmic space"/>
    <property type="evidence" value="ECO:0007669"/>
    <property type="project" value="TreeGrafter"/>
</dbReference>
<reference evidence="4" key="1">
    <citation type="submission" date="2017-05" db="EMBL/GenBank/DDBJ databases">
        <authorList>
            <person name="Sung H."/>
        </authorList>
    </citation>
    <scope>NUCLEOTIDE SEQUENCE [LARGE SCALE GENOMIC DNA]</scope>
    <source>
        <strain evidence="4">AR23208</strain>
    </source>
</reference>
<dbReference type="KEGG" id="tum:CBW65_20170"/>